<dbReference type="OrthoDB" id="450621at2"/>
<dbReference type="Proteomes" id="UP000198623">
    <property type="component" value="Unassembled WGS sequence"/>
</dbReference>
<gene>
    <name evidence="1" type="ORF">SAMN05216175_11127</name>
</gene>
<dbReference type="InterPro" id="IPR009045">
    <property type="entry name" value="Zn_M74/Hedgehog-like"/>
</dbReference>
<evidence type="ECO:0000313" key="2">
    <source>
        <dbReference type="Proteomes" id="UP000198623"/>
    </source>
</evidence>
<evidence type="ECO:0008006" key="3">
    <source>
        <dbReference type="Google" id="ProtNLM"/>
    </source>
</evidence>
<evidence type="ECO:0000313" key="1">
    <source>
        <dbReference type="EMBL" id="SFG68565.1"/>
    </source>
</evidence>
<dbReference type="AlphaFoldDB" id="A0A1I2TUD9"/>
<dbReference type="STRING" id="1045558.SAMN05216175_11127"/>
<keyword evidence="2" id="KW-1185">Reference proteome</keyword>
<name>A0A1I2TUD9_9GAMM</name>
<proteinExistence type="predicted"/>
<accession>A0A1I2TUD9</accession>
<dbReference type="RefSeq" id="WP_090728890.1">
    <property type="nucleotide sequence ID" value="NZ_FOOU01000011.1"/>
</dbReference>
<sequence length="150" mass="16995">MPKSQESFNAISLLATEILDLVVDEFGSVKLTYGLCSKELLSEIRKRNVKRIAPSLDQHAAFEVNKAGKRICSRDGFACDFRVEGVSSIVIALWVIENCSFDRLYFYGHDLPIHVSYGPELNCKVSVMKQYNGKLVPRTIKKERFLDYVG</sequence>
<protein>
    <recommendedName>
        <fullName evidence="3">Peptidase M15</fullName>
    </recommendedName>
</protein>
<dbReference type="SUPFAM" id="SSF55166">
    <property type="entry name" value="Hedgehog/DD-peptidase"/>
    <property type="match status" value="1"/>
</dbReference>
<dbReference type="EMBL" id="FOOU01000011">
    <property type="protein sequence ID" value="SFG68565.1"/>
    <property type="molecule type" value="Genomic_DNA"/>
</dbReference>
<organism evidence="1 2">
    <name type="scientific">Neptunomonas qingdaonensis</name>
    <dbReference type="NCBI Taxonomy" id="1045558"/>
    <lineage>
        <taxon>Bacteria</taxon>
        <taxon>Pseudomonadati</taxon>
        <taxon>Pseudomonadota</taxon>
        <taxon>Gammaproteobacteria</taxon>
        <taxon>Oceanospirillales</taxon>
        <taxon>Oceanospirillaceae</taxon>
        <taxon>Neptunomonas</taxon>
    </lineage>
</organism>
<reference evidence="2" key="1">
    <citation type="submission" date="2016-10" db="EMBL/GenBank/DDBJ databases">
        <authorList>
            <person name="Varghese N."/>
            <person name="Submissions S."/>
        </authorList>
    </citation>
    <scope>NUCLEOTIDE SEQUENCE [LARGE SCALE GENOMIC DNA]</scope>
    <source>
        <strain evidence="2">CGMCC 1.10971</strain>
    </source>
</reference>